<dbReference type="Gene3D" id="3.40.1360.10">
    <property type="match status" value="1"/>
</dbReference>
<dbReference type="PANTHER" id="PTHR39156:SF2">
    <property type="entry name" value="DNA PRIMASE (BACTERIAL TYPE) AND SMALL PRIMASE-LIKE PROTEINS"/>
    <property type="match status" value="1"/>
</dbReference>
<dbReference type="Pfam" id="PF13331">
    <property type="entry name" value="DUF4093"/>
    <property type="match status" value="1"/>
</dbReference>
<dbReference type="Pfam" id="PF01751">
    <property type="entry name" value="Toprim"/>
    <property type="match status" value="1"/>
</dbReference>
<dbReference type="STRING" id="474960.SAMN05216180_2357"/>
<dbReference type="PANTHER" id="PTHR39156">
    <property type="entry name" value="RIBONUCLEASE M5"/>
    <property type="match status" value="1"/>
</dbReference>
<dbReference type="GO" id="GO:0006364">
    <property type="term" value="P:rRNA processing"/>
    <property type="evidence" value="ECO:0007669"/>
    <property type="project" value="TreeGrafter"/>
</dbReference>
<evidence type="ECO:0000313" key="3">
    <source>
        <dbReference type="Proteomes" id="UP000199158"/>
    </source>
</evidence>
<dbReference type="EMBL" id="FOCG01000002">
    <property type="protein sequence ID" value="SEM98989.1"/>
    <property type="molecule type" value="Genomic_DNA"/>
</dbReference>
<gene>
    <name evidence="2" type="ORF">SAMN05216180_2357</name>
</gene>
<evidence type="ECO:0000313" key="2">
    <source>
        <dbReference type="EMBL" id="SEM98989.1"/>
    </source>
</evidence>
<dbReference type="InterPro" id="IPR025156">
    <property type="entry name" value="RNase_M5_C"/>
</dbReference>
<protein>
    <submittedName>
        <fullName evidence="2">Ribonuclease M5</fullName>
    </submittedName>
</protein>
<dbReference type="GO" id="GO:0043822">
    <property type="term" value="F:ribonuclease M5 activity"/>
    <property type="evidence" value="ECO:0007669"/>
    <property type="project" value="TreeGrafter"/>
</dbReference>
<dbReference type="AlphaFoldDB" id="A0A1H8CVS7"/>
<dbReference type="RefSeq" id="WP_092755386.1">
    <property type="nucleotide sequence ID" value="NZ_FOCG01000002.1"/>
</dbReference>
<sequence>MIKLKQAVVVEGKYDKIKLSSILDATIIETNGFRIFKDKDKIALLTELAKRTGLVVLTDSDTAGFTIRNHIKNCVRGGKIYHAYIPEILGKEKRKTVGSKAGTLGVEGVPADIIIAALEKAGVHAEPSGGRTHQITKSDLYQDGLSGTAGSHQMRIKLLKKLGLPQYLSANSMLDVLNTMFGYEEYKNLVAELQRTE</sequence>
<reference evidence="2 3" key="1">
    <citation type="submission" date="2016-10" db="EMBL/GenBank/DDBJ databases">
        <authorList>
            <person name="de Groot N.N."/>
        </authorList>
    </citation>
    <scope>NUCLEOTIDE SEQUENCE [LARGE SCALE GENOMIC DNA]</scope>
    <source>
        <strain evidence="2 3">CGMCC 1.5070</strain>
    </source>
</reference>
<dbReference type="SMART" id="SM00493">
    <property type="entry name" value="TOPRIM"/>
    <property type="match status" value="1"/>
</dbReference>
<dbReference type="PROSITE" id="PS50880">
    <property type="entry name" value="TOPRIM"/>
    <property type="match status" value="1"/>
</dbReference>
<dbReference type="SUPFAM" id="SSF110455">
    <property type="entry name" value="Toprim domain"/>
    <property type="match status" value="1"/>
</dbReference>
<dbReference type="InterPro" id="IPR006171">
    <property type="entry name" value="TOPRIM_dom"/>
</dbReference>
<name>A0A1H8CVS7_9FIRM</name>
<proteinExistence type="predicted"/>
<dbReference type="Proteomes" id="UP000199158">
    <property type="component" value="Unassembled WGS sequence"/>
</dbReference>
<evidence type="ECO:0000259" key="1">
    <source>
        <dbReference type="PROSITE" id="PS50880"/>
    </source>
</evidence>
<accession>A0A1H8CVS7</accession>
<dbReference type="OrthoDB" id="9791329at2"/>
<organism evidence="2 3">
    <name type="scientific">Hydrogenoanaerobacterium saccharovorans</name>
    <dbReference type="NCBI Taxonomy" id="474960"/>
    <lineage>
        <taxon>Bacteria</taxon>
        <taxon>Bacillati</taxon>
        <taxon>Bacillota</taxon>
        <taxon>Clostridia</taxon>
        <taxon>Eubacteriales</taxon>
        <taxon>Oscillospiraceae</taxon>
        <taxon>Hydrogenoanaerobacterium</taxon>
    </lineage>
</organism>
<feature type="domain" description="Toprim" evidence="1">
    <location>
        <begin position="5"/>
        <end position="86"/>
    </location>
</feature>
<keyword evidence="3" id="KW-1185">Reference proteome</keyword>